<feature type="transmembrane region" description="Helical" evidence="1">
    <location>
        <begin position="75"/>
        <end position="98"/>
    </location>
</feature>
<evidence type="ECO:0000313" key="3">
    <source>
        <dbReference type="Proteomes" id="UP000608662"/>
    </source>
</evidence>
<reference evidence="2" key="1">
    <citation type="submission" date="2019-12" db="EMBL/GenBank/DDBJ databases">
        <title>Whole-genome sequence of Halomicrobium mukohataei pws1.</title>
        <authorList>
            <person name="Verma D.K."/>
            <person name="Gopal K."/>
            <person name="Prasad E.S."/>
        </authorList>
    </citation>
    <scope>NUCLEOTIDE SEQUENCE</scope>
    <source>
        <strain evidence="2">Pws1</strain>
    </source>
</reference>
<feature type="transmembrane region" description="Helical" evidence="1">
    <location>
        <begin position="104"/>
        <end position="123"/>
    </location>
</feature>
<evidence type="ECO:0000256" key="1">
    <source>
        <dbReference type="SAM" id="Phobius"/>
    </source>
</evidence>
<sequence length="126" mass="13129">MNDRTSKAVAFLAVGGTMSFIKVLPVFGSVADAPAVAWLPELTIGLVWGVSGVVAALTALTGAGIDRRDDGSLPWYAWGFAGLLVATLVLGLGFGYLTGDFARFAVDLVAPIVGLAVIAYFALRRR</sequence>
<accession>A0A847UB48</accession>
<keyword evidence="1" id="KW-1133">Transmembrane helix</keyword>
<name>A0A847UB48_9EURY</name>
<feature type="transmembrane region" description="Helical" evidence="1">
    <location>
        <begin position="9"/>
        <end position="30"/>
    </location>
</feature>
<protein>
    <submittedName>
        <fullName evidence="2">Uncharacterized protein</fullName>
    </submittedName>
</protein>
<evidence type="ECO:0000313" key="2">
    <source>
        <dbReference type="EMBL" id="NLV08690.1"/>
    </source>
</evidence>
<feature type="transmembrane region" description="Helical" evidence="1">
    <location>
        <begin position="42"/>
        <end position="63"/>
    </location>
</feature>
<keyword evidence="1" id="KW-0472">Membrane</keyword>
<dbReference type="Proteomes" id="UP000608662">
    <property type="component" value="Unassembled WGS sequence"/>
</dbReference>
<dbReference type="RefSeq" id="WP_170092674.1">
    <property type="nucleotide sequence ID" value="NZ_WOYG01000001.1"/>
</dbReference>
<dbReference type="AlphaFoldDB" id="A0A847UB48"/>
<comment type="caution">
    <text evidence="2">The sequence shown here is derived from an EMBL/GenBank/DDBJ whole genome shotgun (WGS) entry which is preliminary data.</text>
</comment>
<proteinExistence type="predicted"/>
<dbReference type="EMBL" id="WOYG01000001">
    <property type="protein sequence ID" value="NLV08690.1"/>
    <property type="molecule type" value="Genomic_DNA"/>
</dbReference>
<keyword evidence="1" id="KW-0812">Transmembrane</keyword>
<organism evidence="2 3">
    <name type="scientific">Halomicrobium mukohataei</name>
    <dbReference type="NCBI Taxonomy" id="57705"/>
    <lineage>
        <taxon>Archaea</taxon>
        <taxon>Methanobacteriati</taxon>
        <taxon>Methanobacteriota</taxon>
        <taxon>Stenosarchaea group</taxon>
        <taxon>Halobacteria</taxon>
        <taxon>Halobacteriales</taxon>
        <taxon>Haloarculaceae</taxon>
        <taxon>Halomicrobium</taxon>
    </lineage>
</organism>
<gene>
    <name evidence="2" type="ORF">GOC74_01895</name>
</gene>